<feature type="transmembrane region" description="Helical" evidence="1">
    <location>
        <begin position="110"/>
        <end position="128"/>
    </location>
</feature>
<name>A0A3S2VAA7_9SPHI</name>
<proteinExistence type="predicted"/>
<dbReference type="Proteomes" id="UP000282759">
    <property type="component" value="Unassembled WGS sequence"/>
</dbReference>
<keyword evidence="3" id="KW-1185">Reference proteome</keyword>
<dbReference type="AlphaFoldDB" id="A0A3S2VAA7"/>
<protein>
    <submittedName>
        <fullName evidence="2">Uncharacterized protein</fullName>
    </submittedName>
</protein>
<organism evidence="2 3">
    <name type="scientific">Mucilaginibacter limnophilus</name>
    <dbReference type="NCBI Taxonomy" id="1932778"/>
    <lineage>
        <taxon>Bacteria</taxon>
        <taxon>Pseudomonadati</taxon>
        <taxon>Bacteroidota</taxon>
        <taxon>Sphingobacteriia</taxon>
        <taxon>Sphingobacteriales</taxon>
        <taxon>Sphingobacteriaceae</taxon>
        <taxon>Mucilaginibacter</taxon>
    </lineage>
</organism>
<sequence length="139" mass="15538">MRIPSLISLLGFILIVVATYCPMLCPLGLMNWNVFDLNKPYAIAMLLVAVIGIIGVVFSVTKVARIAAWLSLVLAVLLYAAAYFQVKDYFTFIPFKGIATFLTSKIKFKWGWYVLFTGAVLALSSIFIPKKQEVYNKTT</sequence>
<feature type="transmembrane region" description="Helical" evidence="1">
    <location>
        <begin position="7"/>
        <end position="29"/>
    </location>
</feature>
<keyword evidence="1" id="KW-1133">Transmembrane helix</keyword>
<evidence type="ECO:0000313" key="3">
    <source>
        <dbReference type="Proteomes" id="UP000282759"/>
    </source>
</evidence>
<keyword evidence="1" id="KW-0472">Membrane</keyword>
<evidence type="ECO:0000313" key="2">
    <source>
        <dbReference type="EMBL" id="RVU02645.1"/>
    </source>
</evidence>
<dbReference type="EMBL" id="SACK01000001">
    <property type="protein sequence ID" value="RVU02645.1"/>
    <property type="molecule type" value="Genomic_DNA"/>
</dbReference>
<reference evidence="2 3" key="1">
    <citation type="submission" date="2019-01" db="EMBL/GenBank/DDBJ databases">
        <authorList>
            <person name="Chen W.-M."/>
        </authorList>
    </citation>
    <scope>NUCLEOTIDE SEQUENCE [LARGE SCALE GENOMIC DNA]</scope>
    <source>
        <strain evidence="2 3">YBJ-36</strain>
    </source>
</reference>
<evidence type="ECO:0000256" key="1">
    <source>
        <dbReference type="SAM" id="Phobius"/>
    </source>
</evidence>
<dbReference type="OrthoDB" id="799709at2"/>
<dbReference type="RefSeq" id="WP_127703012.1">
    <property type="nucleotide sequence ID" value="NZ_SACK01000001.1"/>
</dbReference>
<gene>
    <name evidence="2" type="ORF">EOD41_01510</name>
</gene>
<keyword evidence="1" id="KW-0812">Transmembrane</keyword>
<comment type="caution">
    <text evidence="2">The sequence shown here is derived from an EMBL/GenBank/DDBJ whole genome shotgun (WGS) entry which is preliminary data.</text>
</comment>
<accession>A0A3S2VAA7</accession>
<feature type="transmembrane region" description="Helical" evidence="1">
    <location>
        <begin position="67"/>
        <end position="86"/>
    </location>
</feature>
<feature type="transmembrane region" description="Helical" evidence="1">
    <location>
        <begin position="41"/>
        <end position="60"/>
    </location>
</feature>